<reference evidence="2" key="1">
    <citation type="journal article" date="2019" name="Int. J. Syst. Evol. Microbiol.">
        <title>The Global Catalogue of Microorganisms (GCM) 10K type strain sequencing project: providing services to taxonomists for standard genome sequencing and annotation.</title>
        <authorList>
            <consortium name="The Broad Institute Genomics Platform"/>
            <consortium name="The Broad Institute Genome Sequencing Center for Infectious Disease"/>
            <person name="Wu L."/>
            <person name="Ma J."/>
        </authorList>
    </citation>
    <scope>NUCLEOTIDE SEQUENCE [LARGE SCALE GENOMIC DNA]</scope>
    <source>
        <strain evidence="2">JCM 18472</strain>
    </source>
</reference>
<dbReference type="EMBL" id="BAABKI010000020">
    <property type="protein sequence ID" value="GAA5176071.1"/>
    <property type="molecule type" value="Genomic_DNA"/>
</dbReference>
<organism evidence="1 2">
    <name type="scientific">Modicisalibacter zincidurans</name>
    <dbReference type="NCBI Taxonomy" id="1178777"/>
    <lineage>
        <taxon>Bacteria</taxon>
        <taxon>Pseudomonadati</taxon>
        <taxon>Pseudomonadota</taxon>
        <taxon>Gammaproteobacteria</taxon>
        <taxon>Oceanospirillales</taxon>
        <taxon>Halomonadaceae</taxon>
        <taxon>Modicisalibacter</taxon>
    </lineage>
</organism>
<dbReference type="SUPFAM" id="SSF53335">
    <property type="entry name" value="S-adenosyl-L-methionine-dependent methyltransferases"/>
    <property type="match status" value="1"/>
</dbReference>
<dbReference type="PANTHER" id="PTHR20974:SF0">
    <property type="entry name" value="UPF0585 PROTEIN CG18661"/>
    <property type="match status" value="1"/>
</dbReference>
<evidence type="ECO:0000313" key="1">
    <source>
        <dbReference type="EMBL" id="GAA5176071.1"/>
    </source>
</evidence>
<name>A0ABP9RFM9_9GAMM</name>
<gene>
    <name evidence="1" type="ORF">GCM10023342_20770</name>
</gene>
<dbReference type="InterPro" id="IPR029063">
    <property type="entry name" value="SAM-dependent_MTases_sf"/>
</dbReference>
<comment type="caution">
    <text evidence="1">The sequence shown here is derived from an EMBL/GenBank/DDBJ whole genome shotgun (WGS) entry which is preliminary data.</text>
</comment>
<keyword evidence="2" id="KW-1185">Reference proteome</keyword>
<evidence type="ECO:0000313" key="2">
    <source>
        <dbReference type="Proteomes" id="UP001500074"/>
    </source>
</evidence>
<proteinExistence type="predicted"/>
<dbReference type="Pfam" id="PF06080">
    <property type="entry name" value="DUF938"/>
    <property type="match status" value="1"/>
</dbReference>
<dbReference type="PANTHER" id="PTHR20974">
    <property type="entry name" value="UPF0585 PROTEIN CG18661"/>
    <property type="match status" value="1"/>
</dbReference>
<dbReference type="Gene3D" id="3.40.50.150">
    <property type="entry name" value="Vaccinia Virus protein VP39"/>
    <property type="match status" value="1"/>
</dbReference>
<protein>
    <submittedName>
        <fullName evidence="1">DUF938 domain-containing protein</fullName>
    </submittedName>
</protein>
<accession>A0ABP9RFM9</accession>
<dbReference type="Proteomes" id="UP001500074">
    <property type="component" value="Unassembled WGS sequence"/>
</dbReference>
<dbReference type="RefSeq" id="WP_031382732.1">
    <property type="nucleotide sequence ID" value="NZ_BAABKI010000020.1"/>
</dbReference>
<sequence length="208" mass="22583">MQEEHRTGDARLFSPAAARNRAPIQDVLTKALEGSSRVLEIASGSGEHAVHFAAALPNVHWQPSDPEPRARASIAAWRDAAALDNLAPPLELNVLERPWAKQEFDALVAINMLHIAPWEASLALFGEAGARLPEGGVLFLYGPFLRDGVPTAPSNAAFDADLRRRDPSWGIRALEAIRTLARANGLAIERIVEMPANNLSVVLRRRAA</sequence>
<dbReference type="InterPro" id="IPR010342">
    <property type="entry name" value="DUF938"/>
</dbReference>